<feature type="domain" description="Teneurin-like YD-shell" evidence="4">
    <location>
        <begin position="670"/>
        <end position="814"/>
    </location>
</feature>
<gene>
    <name evidence="5" type="ORF">SAMN05444584_1579</name>
</gene>
<dbReference type="NCBIfam" id="TIGR03696">
    <property type="entry name" value="Rhs_assc_core"/>
    <property type="match status" value="1"/>
</dbReference>
<evidence type="ECO:0000259" key="3">
    <source>
        <dbReference type="Pfam" id="PF03527"/>
    </source>
</evidence>
<dbReference type="InterPro" id="IPR031325">
    <property type="entry name" value="RHS_repeat"/>
</dbReference>
<dbReference type="OrthoDB" id="9816400at2"/>
<organism evidence="5 6">
    <name type="scientific">Acinetobacter apis</name>
    <dbReference type="NCBI Taxonomy" id="1229165"/>
    <lineage>
        <taxon>Bacteria</taxon>
        <taxon>Pseudomonadati</taxon>
        <taxon>Pseudomonadota</taxon>
        <taxon>Gammaproteobacteria</taxon>
        <taxon>Moraxellales</taxon>
        <taxon>Moraxellaceae</taxon>
        <taxon>Acinetobacter</taxon>
    </lineage>
</organism>
<evidence type="ECO:0000313" key="5">
    <source>
        <dbReference type="EMBL" id="SNQ29618.1"/>
    </source>
</evidence>
<dbReference type="CDD" id="cd20743">
    <property type="entry name" value="FIX_RhsA-like"/>
    <property type="match status" value="1"/>
</dbReference>
<dbReference type="PANTHER" id="PTHR32305:SF15">
    <property type="entry name" value="PROTEIN RHSA-RELATED"/>
    <property type="match status" value="1"/>
</dbReference>
<accession>A0A217EGL3</accession>
<dbReference type="Pfam" id="PF05593">
    <property type="entry name" value="RHS_repeat"/>
    <property type="match status" value="1"/>
</dbReference>
<dbReference type="Gene3D" id="2.180.10.10">
    <property type="entry name" value="RHS repeat-associated core"/>
    <property type="match status" value="3"/>
</dbReference>
<evidence type="ECO:0000256" key="2">
    <source>
        <dbReference type="SAM" id="MobiDB-lite"/>
    </source>
</evidence>
<dbReference type="RefSeq" id="WP_143218775.1">
    <property type="nucleotide sequence ID" value="NZ_FZLN01000002.1"/>
</dbReference>
<evidence type="ECO:0000256" key="1">
    <source>
        <dbReference type="ARBA" id="ARBA00022737"/>
    </source>
</evidence>
<dbReference type="PANTHER" id="PTHR32305">
    <property type="match status" value="1"/>
</dbReference>
<dbReference type="Pfam" id="PF03527">
    <property type="entry name" value="RHS"/>
    <property type="match status" value="1"/>
</dbReference>
<dbReference type="InterPro" id="IPR022385">
    <property type="entry name" value="Rhs_assc_core"/>
</dbReference>
<evidence type="ECO:0000259" key="4">
    <source>
        <dbReference type="Pfam" id="PF25023"/>
    </source>
</evidence>
<dbReference type="InterPro" id="IPR056823">
    <property type="entry name" value="TEN-like_YD-shell"/>
</dbReference>
<keyword evidence="1" id="KW-0677">Repeat</keyword>
<sequence length="1606" mass="180230">MSESVVKPLTELVPEDIDRVRKEIDQWLLDHTYQVIGIDVLIRFLSMLPISGSIMAAVDVVSDIIQLVDKGTEKADILDYSNLAIDVIGIIPVPATAAIRVTARPALALVRQEMLRGGKSGLSAAIVTVIANHINERVAGDIEKFCTSGLAEIGPILSTSGQTVQTITDTTHGGIVRVINEGQVFSNSGRNVDRAKQQFDGAVDGFAQGDAKRVVLNLSYMVQNLGKALIKSEVNATAQVATQLTSADAKQSVLTLANQFKRLGITANQKISGLSNPKTEQSIAWLLQVLLDSVVLHRKKAVSTSVAANKTAKAATNKNTQPLEKISKEVPANQNASRCKNGTSTGTGCSISFAKGTETLLHQDAQIHPLFAEQLIRYYSSDLYQYNDGIFGARWITPFNTAIIPATAFNPALPNELTPLNGFEYIGLDGRAIKLPELEQGESHYDAVEGFTYSCVSDDLKVITFDSLNHQIYKLDKTSQNYRLVTLDHEHGFTVGLRYDHLIDGQTYLSDLVFKQGESILAQVNLQLNTERKVAAAWLIQDNEPVRQLAAYRYDEFGNLIQATNEFAQSHHYAYQHHLLTRYTDLTGRGMNIEYDGILPTSKAVAEWADDRSSASQLIWDPDIRKTTLRDLEGNQTEHYYGITGYTYRTVYPDGLQEWFFRDDQKNIINHIALDDSETSYSYDERGNVLSMTQPDGKMLHYAYDEQNRLVGHVDAEDGRWLKEYDDQGNLIRETDPLKSVTQYRYNGLGLPVSIQDAKGGIKQLQYDAQGNLVRYVDCSGKAMQWEYDARNRVVCVTNALREKVTYHYSEPSNEPRQPIAANLPLNALGQLEKITYPNGSEEHYIHDAEGRLLVHIDANTQQTSYAYDQAGLITQRTDAMGQTLKYTWDRLSRLTCLTNENGARYQFKYDVMGRLLEEVDFDGKCKTYHYEQSTGQLTTSVEVAKRYGQTHDSLAVKDRIQHFVFDSMGRLEQRTAGYGHIGHELEHQQTEEFAYDGRGQLIKAKNQHSEIQWIYDAIGNLTREHQHDLTTKQTAVWQHMYDEIHDRVKTIRPDGQTLSHMTYGTGHVYGLAINGDDLVSFERDDLHRETLRHYANGLSQSQQYDVMGQLQQQTIQNHHQSGYNNSTSSPQNNAIQHSKDLIERVYQYDRTGQLTQIKDSRRGTLNYRYDPVGRLLEATSSLGRETFAFDPASNLLDPRAATSQTQTHSSKRSTHLINNVVQDYLDSKYEYDAYGQLIQHNTTGKQGQLNLRWDVFGRLIESRNAQYTASYRYDALGRRIAKEAKKQAGSSIRTIYGWDGEALAYESAEQHTRHYVYEKDSFIPLLQINYDQAITLHTTPQLAQNETYSIHKDPLWNTKQHAVTTSQIYYYHCDHLGTPQELSNAKAHIVWQAAYKAWGELKGPSVQQLFENSEIVTNNLRFQGQYFDVETGLHYNRHRYYSSEIGRFISKDPIGLSGGLNVYAYAPNPVGWVDPLGLNTRLGSGAKSAKDAADIALSSGKNKGAAAELKVNGKIYTGVSGSIGKTHPKVQQALDNVPSMQREKWHGYCGEISCANQALEEHESIIGSKSLAVNIGESGKGHGTLKKTCRSCQSVLNQLGVKYDY</sequence>
<dbReference type="Pfam" id="PF25023">
    <property type="entry name" value="TEN_YD-shell"/>
    <property type="match status" value="2"/>
</dbReference>
<dbReference type="InterPro" id="IPR050708">
    <property type="entry name" value="T6SS_VgrG/RHS"/>
</dbReference>
<reference evidence="6" key="1">
    <citation type="submission" date="2017-06" db="EMBL/GenBank/DDBJ databases">
        <authorList>
            <person name="Varghese N."/>
            <person name="Submissions S."/>
        </authorList>
    </citation>
    <scope>NUCLEOTIDE SEQUENCE [LARGE SCALE GENOMIC DNA]</scope>
    <source>
        <strain evidence="6">ANC 5114</strain>
    </source>
</reference>
<feature type="compositionally biased region" description="Polar residues" evidence="2">
    <location>
        <begin position="1122"/>
        <end position="1135"/>
    </location>
</feature>
<dbReference type="Proteomes" id="UP000243463">
    <property type="component" value="Unassembled WGS sequence"/>
</dbReference>
<dbReference type="NCBIfam" id="TIGR01643">
    <property type="entry name" value="YD_repeat_2x"/>
    <property type="match status" value="5"/>
</dbReference>
<evidence type="ECO:0000313" key="6">
    <source>
        <dbReference type="Proteomes" id="UP000243463"/>
    </source>
</evidence>
<dbReference type="InterPro" id="IPR001826">
    <property type="entry name" value="RHS"/>
</dbReference>
<feature type="region of interest" description="Disordered" evidence="2">
    <location>
        <begin position="1115"/>
        <end position="1135"/>
    </location>
</feature>
<feature type="domain" description="RHS protein conserved region" evidence="3">
    <location>
        <begin position="1369"/>
        <end position="1402"/>
    </location>
</feature>
<name>A0A217EGL3_9GAMM</name>
<dbReference type="InterPro" id="IPR006530">
    <property type="entry name" value="YD"/>
</dbReference>
<dbReference type="EMBL" id="FZLN01000002">
    <property type="protein sequence ID" value="SNQ29618.1"/>
    <property type="molecule type" value="Genomic_DNA"/>
</dbReference>
<protein>
    <submittedName>
        <fullName evidence="5">RHS repeat-associated core domain-containing protein</fullName>
    </submittedName>
</protein>
<dbReference type="SUPFAM" id="SSF63829">
    <property type="entry name" value="Calcium-dependent phosphotriesterase"/>
    <property type="match status" value="1"/>
</dbReference>
<keyword evidence="6" id="KW-1185">Reference proteome</keyword>
<proteinExistence type="predicted"/>
<feature type="domain" description="Teneurin-like YD-shell" evidence="4">
    <location>
        <begin position="1123"/>
        <end position="1300"/>
    </location>
</feature>